<sequence length="447" mass="52392">MDLQFKWKEVRAFVRQPDGSLFSCCKRFECYHHLLYGIVNKSKVDAMLKWDSKEYLWEVGESLMRRLESAGIAKQVFPLDVEIKGKELLRGWVLNWRNFTNHPIDDMYSYFGLKIAIYFAFLRIYTCWMLFPAVYGLIIQLVDFGSLQFLVLPVFFISIIHIIIFSSTNSLQSPLELVKNLGIDKTKEEEAHRRYERFGHLMHFRNNAMIILSYAYLVLIQYFMKIGGKISLKLIQYENNENTEYQVDSLVYKVFGLYFMQSYIGVFYHTFLRRNFLTLHQVLIQQIRKNQENQPSNVKIQLNSRVEKEYLQPSHSASIGEELEDCLFDDFLQLTLQFGMVMMFAFAFPLAFAFPAVFLIVMSICTNSALLVCLYDKEGKWKLGPGLAAILILEHILLLIKFGLSRFLPEEPAWVRANRVKNATQAQCMYSKQLWKSISSRSFSFKI</sequence>
<feature type="transmembrane region" description="Helical" evidence="5">
    <location>
        <begin position="384"/>
        <end position="404"/>
    </location>
</feature>
<feature type="transmembrane region" description="Helical" evidence="5">
    <location>
        <begin position="204"/>
        <end position="224"/>
    </location>
</feature>
<feature type="transmembrane region" description="Helical" evidence="5">
    <location>
        <begin position="115"/>
        <end position="138"/>
    </location>
</feature>
<keyword evidence="4 5" id="KW-0472">Membrane</keyword>
<dbReference type="InterPro" id="IPR049452">
    <property type="entry name" value="Anoctamin_TM"/>
</dbReference>
<feature type="domain" description="Anoctamin transmembrane" evidence="6">
    <location>
        <begin position="109"/>
        <end position="160"/>
    </location>
</feature>
<feature type="transmembrane region" description="Helical" evidence="5">
    <location>
        <begin position="144"/>
        <end position="165"/>
    </location>
</feature>
<name>A0ABQ9NCQ0_HEVBR</name>
<dbReference type="PANTHER" id="PTHR12308:SF73">
    <property type="entry name" value="ANOCTAMIN"/>
    <property type="match status" value="1"/>
</dbReference>
<evidence type="ECO:0000256" key="5">
    <source>
        <dbReference type="SAM" id="Phobius"/>
    </source>
</evidence>
<feature type="transmembrane region" description="Helical" evidence="5">
    <location>
        <begin position="341"/>
        <end position="364"/>
    </location>
</feature>
<dbReference type="Pfam" id="PF04547">
    <property type="entry name" value="Anoctamin"/>
    <property type="match status" value="3"/>
</dbReference>
<feature type="transmembrane region" description="Helical" evidence="5">
    <location>
        <begin position="250"/>
        <end position="271"/>
    </location>
</feature>
<proteinExistence type="predicted"/>
<keyword evidence="3 5" id="KW-1133">Transmembrane helix</keyword>
<dbReference type="Proteomes" id="UP001174677">
    <property type="component" value="Chromosome 1"/>
</dbReference>
<accession>A0ABQ9NCQ0</accession>
<keyword evidence="2 5" id="KW-0812">Transmembrane</keyword>
<dbReference type="EMBL" id="JARPOI010000001">
    <property type="protein sequence ID" value="KAJ9190294.1"/>
    <property type="molecule type" value="Genomic_DNA"/>
</dbReference>
<evidence type="ECO:0000313" key="7">
    <source>
        <dbReference type="EMBL" id="KAJ9190294.1"/>
    </source>
</evidence>
<feature type="domain" description="Anoctamin transmembrane" evidence="6">
    <location>
        <begin position="358"/>
        <end position="420"/>
    </location>
</feature>
<keyword evidence="8" id="KW-1185">Reference proteome</keyword>
<reference evidence="7" key="1">
    <citation type="journal article" date="2023" name="Plant Biotechnol. J.">
        <title>Chromosome-level wild Hevea brasiliensis genome provides new tools for genomic-assisted breeding and valuable loci to elevate rubber yield.</title>
        <authorList>
            <person name="Cheng H."/>
            <person name="Song X."/>
            <person name="Hu Y."/>
            <person name="Wu T."/>
            <person name="Yang Q."/>
            <person name="An Z."/>
            <person name="Feng S."/>
            <person name="Deng Z."/>
            <person name="Wu W."/>
            <person name="Zeng X."/>
            <person name="Tu M."/>
            <person name="Wang X."/>
            <person name="Huang H."/>
        </authorList>
    </citation>
    <scope>NUCLEOTIDE SEQUENCE</scope>
    <source>
        <strain evidence="7">MT/VB/25A 57/8</strain>
    </source>
</reference>
<dbReference type="InterPro" id="IPR007632">
    <property type="entry name" value="Anoctamin"/>
</dbReference>
<feature type="domain" description="Anoctamin transmembrane" evidence="6">
    <location>
        <begin position="207"/>
        <end position="302"/>
    </location>
</feature>
<evidence type="ECO:0000313" key="8">
    <source>
        <dbReference type="Proteomes" id="UP001174677"/>
    </source>
</evidence>
<evidence type="ECO:0000256" key="3">
    <source>
        <dbReference type="ARBA" id="ARBA00022989"/>
    </source>
</evidence>
<comment type="caution">
    <text evidence="7">The sequence shown here is derived from an EMBL/GenBank/DDBJ whole genome shotgun (WGS) entry which is preliminary data.</text>
</comment>
<gene>
    <name evidence="7" type="ORF">P3X46_001513</name>
</gene>
<evidence type="ECO:0000256" key="4">
    <source>
        <dbReference type="ARBA" id="ARBA00023136"/>
    </source>
</evidence>
<dbReference type="PANTHER" id="PTHR12308">
    <property type="entry name" value="ANOCTAMIN"/>
    <property type="match status" value="1"/>
</dbReference>
<evidence type="ECO:0000259" key="6">
    <source>
        <dbReference type="Pfam" id="PF04547"/>
    </source>
</evidence>
<organism evidence="7 8">
    <name type="scientific">Hevea brasiliensis</name>
    <name type="common">Para rubber tree</name>
    <name type="synonym">Siphonia brasiliensis</name>
    <dbReference type="NCBI Taxonomy" id="3981"/>
    <lineage>
        <taxon>Eukaryota</taxon>
        <taxon>Viridiplantae</taxon>
        <taxon>Streptophyta</taxon>
        <taxon>Embryophyta</taxon>
        <taxon>Tracheophyta</taxon>
        <taxon>Spermatophyta</taxon>
        <taxon>Magnoliopsida</taxon>
        <taxon>eudicotyledons</taxon>
        <taxon>Gunneridae</taxon>
        <taxon>Pentapetalae</taxon>
        <taxon>rosids</taxon>
        <taxon>fabids</taxon>
        <taxon>Malpighiales</taxon>
        <taxon>Euphorbiaceae</taxon>
        <taxon>Crotonoideae</taxon>
        <taxon>Micrandreae</taxon>
        <taxon>Hevea</taxon>
    </lineage>
</organism>
<comment type="subcellular location">
    <subcellularLocation>
        <location evidence="1">Membrane</location>
        <topology evidence="1">Multi-pass membrane protein</topology>
    </subcellularLocation>
</comment>
<protein>
    <recommendedName>
        <fullName evidence="6">Anoctamin transmembrane domain-containing protein</fullName>
    </recommendedName>
</protein>
<evidence type="ECO:0000256" key="2">
    <source>
        <dbReference type="ARBA" id="ARBA00022692"/>
    </source>
</evidence>
<evidence type="ECO:0000256" key="1">
    <source>
        <dbReference type="ARBA" id="ARBA00004141"/>
    </source>
</evidence>